<name>A0ABZ2V3Y4_9RHOB</name>
<gene>
    <name evidence="2" type="ORF">AABB29_00615</name>
</gene>
<dbReference type="Pfam" id="PF07201">
    <property type="entry name" value="HrpJ"/>
    <property type="match status" value="1"/>
</dbReference>
<feature type="domain" description="Hypersensitivity response secretion-like HrpJ" evidence="1">
    <location>
        <begin position="64"/>
        <end position="227"/>
    </location>
</feature>
<protein>
    <submittedName>
        <fullName evidence="2">HrpJ domain-containing protein</fullName>
    </submittedName>
</protein>
<dbReference type="Proteomes" id="UP001440612">
    <property type="component" value="Chromosome"/>
</dbReference>
<proteinExistence type="predicted"/>
<organism evidence="2 3">
    <name type="scientific">Yoonia phaeophyticola</name>
    <dbReference type="NCBI Taxonomy" id="3137369"/>
    <lineage>
        <taxon>Bacteria</taxon>
        <taxon>Pseudomonadati</taxon>
        <taxon>Pseudomonadota</taxon>
        <taxon>Alphaproteobacteria</taxon>
        <taxon>Rhodobacterales</taxon>
        <taxon>Paracoccaceae</taxon>
        <taxon>Yoonia</taxon>
    </lineage>
</organism>
<dbReference type="Gene3D" id="1.10.150.630">
    <property type="match status" value="1"/>
</dbReference>
<accession>A0ABZ2V3Y4</accession>
<sequence>MSELGIARQNVASANVQSQLGAEVQQANRGERKGDAATAIPKNSDLSDIQEEIGNAVGKFADKKTLGQAKIRQGAGVNIEALTRIAEYYDKLPDMPREAELRNLVSQLQGFEDLLSGGGGKSPTADDILEALRDFDGDVTHQYGALQIARRYFEETDASPEFQALLNEAERSFDDPDIKRDIAAGYAIAEAASEKAPTLETAPGALRDTYREMLRGNKDMGQLFDQLSGFNIRLHFNEVIDLFLDTAGRELANADSQIDPVILGGLVKELSALKEMRTVYEEGDRLIGQVQRIDPSFAPDSAQSSTALTSALLNYCAKTSPSLSDARRLVEGFEPASEQTMVVFANGLHDMHRLISDRSVASNPARLQQSTMLQNLQIELSAKEEAAFSATAQ</sequence>
<evidence type="ECO:0000259" key="1">
    <source>
        <dbReference type="Pfam" id="PF07201"/>
    </source>
</evidence>
<evidence type="ECO:0000313" key="3">
    <source>
        <dbReference type="Proteomes" id="UP001440612"/>
    </source>
</evidence>
<reference evidence="3" key="1">
    <citation type="submission" date="2024-04" db="EMBL/GenBank/DDBJ databases">
        <title>Phylogenomic analyses of a clade within the roseobacter group suggest taxonomic reassignments of species of the genera Aestuariivita, Citreicella, Loktanella, Nautella, Pelagibaca, Ruegeria, Thalassobius, Thiobacimonas and Tropicibacter, and the proposal o.</title>
        <authorList>
            <person name="Jeon C.O."/>
        </authorList>
    </citation>
    <scope>NUCLEOTIDE SEQUENCE [LARGE SCALE GENOMIC DNA]</scope>
    <source>
        <strain evidence="3">BS5-3</strain>
    </source>
</reference>
<dbReference type="InterPro" id="IPR010812">
    <property type="entry name" value="HrpJ-like"/>
</dbReference>
<evidence type="ECO:0000313" key="2">
    <source>
        <dbReference type="EMBL" id="WZC49197.1"/>
    </source>
</evidence>
<dbReference type="EMBL" id="CP150951">
    <property type="protein sequence ID" value="WZC49197.1"/>
    <property type="molecule type" value="Genomic_DNA"/>
</dbReference>
<keyword evidence="3" id="KW-1185">Reference proteome</keyword>
<dbReference type="SUPFAM" id="SSF140591">
    <property type="entry name" value="Type III secretion system domain"/>
    <property type="match status" value="1"/>
</dbReference>
<dbReference type="RefSeq" id="WP_341367308.1">
    <property type="nucleotide sequence ID" value="NZ_CP150951.2"/>
</dbReference>